<dbReference type="GO" id="GO:0016620">
    <property type="term" value="F:oxidoreductase activity, acting on the aldehyde or oxo group of donors, NAD or NADP as acceptor"/>
    <property type="evidence" value="ECO:0007669"/>
    <property type="project" value="InterPro"/>
</dbReference>
<dbReference type="InterPro" id="IPR029510">
    <property type="entry name" value="Ald_DH_CS_GLU"/>
</dbReference>
<dbReference type="SUPFAM" id="SSF53720">
    <property type="entry name" value="ALDH-like"/>
    <property type="match status" value="1"/>
</dbReference>
<evidence type="ECO:0000259" key="5">
    <source>
        <dbReference type="Pfam" id="PF00171"/>
    </source>
</evidence>
<keyword evidence="7" id="KW-1185">Reference proteome</keyword>
<proteinExistence type="inferred from homology"/>
<comment type="similarity">
    <text evidence="1 4">Belongs to the aldehyde dehydrogenase family.</text>
</comment>
<dbReference type="Pfam" id="PF00171">
    <property type="entry name" value="Aldedh"/>
    <property type="match status" value="1"/>
</dbReference>
<evidence type="ECO:0000313" key="7">
    <source>
        <dbReference type="Proteomes" id="UP001268683"/>
    </source>
</evidence>
<name>A0AA52EEX2_9PROT</name>
<feature type="active site" evidence="3">
    <location>
        <position position="253"/>
    </location>
</feature>
<dbReference type="Proteomes" id="UP001268683">
    <property type="component" value="Chromosome"/>
</dbReference>
<accession>A0AA52EEX2</accession>
<dbReference type="EMBL" id="CP123872">
    <property type="protein sequence ID" value="WND03541.1"/>
    <property type="molecule type" value="Genomic_DNA"/>
</dbReference>
<dbReference type="KEGG" id="tmk:QGN29_04035"/>
<dbReference type="InterPro" id="IPR015590">
    <property type="entry name" value="Aldehyde_DH_dom"/>
</dbReference>
<reference evidence="6" key="1">
    <citation type="submission" date="2023-04" db="EMBL/GenBank/DDBJ databases">
        <title>Complete genome sequence of Temperatibacter marinus.</title>
        <authorList>
            <person name="Rong J.-C."/>
            <person name="Yi M.-L."/>
            <person name="Zhao Q."/>
        </authorList>
    </citation>
    <scope>NUCLEOTIDE SEQUENCE</scope>
    <source>
        <strain evidence="6">NBRC 110045</strain>
    </source>
</reference>
<organism evidence="6 7">
    <name type="scientific">Temperatibacter marinus</name>
    <dbReference type="NCBI Taxonomy" id="1456591"/>
    <lineage>
        <taxon>Bacteria</taxon>
        <taxon>Pseudomonadati</taxon>
        <taxon>Pseudomonadota</taxon>
        <taxon>Alphaproteobacteria</taxon>
        <taxon>Kordiimonadales</taxon>
        <taxon>Temperatibacteraceae</taxon>
        <taxon>Temperatibacter</taxon>
    </lineage>
</organism>
<keyword evidence="2 4" id="KW-0560">Oxidoreductase</keyword>
<dbReference type="PANTHER" id="PTHR42804:SF1">
    <property type="entry name" value="ALDEHYDE DEHYDROGENASE-RELATED"/>
    <property type="match status" value="1"/>
</dbReference>
<dbReference type="EC" id="1.2.1.-" evidence="6"/>
<evidence type="ECO:0000313" key="6">
    <source>
        <dbReference type="EMBL" id="WND03541.1"/>
    </source>
</evidence>
<dbReference type="InterPro" id="IPR016161">
    <property type="entry name" value="Ald_DH/histidinol_DH"/>
</dbReference>
<evidence type="ECO:0000256" key="4">
    <source>
        <dbReference type="RuleBase" id="RU003345"/>
    </source>
</evidence>
<dbReference type="InterPro" id="IPR016163">
    <property type="entry name" value="Ald_DH_C"/>
</dbReference>
<dbReference type="InterPro" id="IPR016162">
    <property type="entry name" value="Ald_DH_N"/>
</dbReference>
<protein>
    <submittedName>
        <fullName evidence="6">Aldehyde dehydrogenase family protein</fullName>
        <ecNumber evidence="6">1.2.1.-</ecNumber>
    </submittedName>
</protein>
<feature type="domain" description="Aldehyde dehydrogenase" evidence="5">
    <location>
        <begin position="23"/>
        <end position="474"/>
    </location>
</feature>
<evidence type="ECO:0000256" key="3">
    <source>
        <dbReference type="PROSITE-ProRule" id="PRU10007"/>
    </source>
</evidence>
<dbReference type="Gene3D" id="3.40.605.10">
    <property type="entry name" value="Aldehyde Dehydrogenase, Chain A, domain 1"/>
    <property type="match status" value="1"/>
</dbReference>
<sequence length="487" mass="52010">MTQLPKLVNFIAGGQSVPEIDRQSDLCNANTGEPIQAQLSCSTDQVEEALAAAHKAYEKGEWERTPATERADILEAIADELSQPDYRDTIAFSDSITTGAILRTTRKMATIAPMVFKMAASYIREGGLDKTAEGPLGPVEYFRRPWGVALLISPWNGPTAIGSHKIASALAAGAPCIMKPSEWAPHSAIMMAKAIDKVGLPEGTFQLTCGNRIIGGQMVQDSRIGSVSFTGGLTGGRAIARACADDFKPTQLELGGNNPLVAFEDADIEKTALGVVFGLTNLNAQWCRALGRLIVHKSIKNKLVDRVLELLAEIKLGDSLSEESDMGPMVHKGQYDGILNAIDDLKAKGGKALSMTNRPANQGYFIAPTLIDGCRPEDTIEEIFGPVAVIHSFETREEALKLANGTPYGLAGYVYSANEEQAFAFAREMRTGGVKINGYSLLSIGKDTPRSAWGLSGLGEEGHGQSIEFFAGARVVGVSPQDPLGGR</sequence>
<evidence type="ECO:0000256" key="2">
    <source>
        <dbReference type="ARBA" id="ARBA00023002"/>
    </source>
</evidence>
<dbReference type="CDD" id="cd07078">
    <property type="entry name" value="ALDH"/>
    <property type="match status" value="1"/>
</dbReference>
<gene>
    <name evidence="6" type="ORF">QGN29_04035</name>
</gene>
<dbReference type="PANTHER" id="PTHR42804">
    <property type="entry name" value="ALDEHYDE DEHYDROGENASE"/>
    <property type="match status" value="1"/>
</dbReference>
<dbReference type="PROSITE" id="PS00687">
    <property type="entry name" value="ALDEHYDE_DEHYDR_GLU"/>
    <property type="match status" value="1"/>
</dbReference>
<evidence type="ECO:0000256" key="1">
    <source>
        <dbReference type="ARBA" id="ARBA00009986"/>
    </source>
</evidence>
<dbReference type="RefSeq" id="WP_310799394.1">
    <property type="nucleotide sequence ID" value="NZ_CP123872.1"/>
</dbReference>
<dbReference type="Gene3D" id="3.40.309.10">
    <property type="entry name" value="Aldehyde Dehydrogenase, Chain A, domain 2"/>
    <property type="match status" value="1"/>
</dbReference>
<dbReference type="AlphaFoldDB" id="A0AA52EEX2"/>